<dbReference type="AlphaFoldDB" id="A0A5J4W3I3"/>
<dbReference type="Proteomes" id="UP000324800">
    <property type="component" value="Unassembled WGS sequence"/>
</dbReference>
<comment type="caution">
    <text evidence="1">The sequence shown here is derived from an EMBL/GenBank/DDBJ whole genome shotgun (WGS) entry which is preliminary data.</text>
</comment>
<feature type="non-terminal residue" evidence="1">
    <location>
        <position position="1"/>
    </location>
</feature>
<sequence>GDKFLSIMLQVDRRDKPFGYRISNTLNECGFDDVILNTLKEYLKTINDIVSWLQQHPEINQNHTEPKGIQKTKQKGINAFKDLQHIKKNNELDKDDDQLDKEKENILEDPSQWIRISGQKLISNIRKSFHDAIEVAKMIKLEFVKDGKDYHYRLLCLCKDERLDNYFYHYRSAWKKLQGKAENVKYFCKLIFEGDYSRALKEFQQSFPNIETLSKQRDKESLFADEILDGVKIQPLKVGDIIKAIKKFIPLFAPIDFNRTRNLRIDPTIFVRNQDQSIIGKDIDALIGGTGKDQLRFISSSITADFGIHIDRAQSSKCGNVTIDNLSNDDITVELKDIQENKMKIRLASNSVNVGEKIDIQFYIVEQPFEEPSIASIIFKIVAQSRKQSNQTAICDIHAFVRRTPLCALIESSSSLMLSSATSCTLAPKKFTEQINIKHHIPSVILSQKAIKWSLTSDDTNVADEPKILLDNEKLQMMMQFESSTTGHCVGQMTVEFGRTNLYKLLLNVPVQTSISTIQNIKNDQIMHSDVQGREINRVGVICGQFTEAENVERLLEKIKSLKLPEFPPPTKIQENINTNLIKDLLGQVQLKVEELINKLKIIKNPSELNQLIIQIPSLSSQIIIAVQFAGDQNISKLISNLCVLTIIVQELQKSKENMQLFQEQIQKAVETCNQIWAQLNKAGITPPAELNLSKEILEKYNSNSHIRNVQIASIPECQLQPGDWKTQGSGGK</sequence>
<dbReference type="EMBL" id="SNRW01003727">
    <property type="protein sequence ID" value="KAA6389063.1"/>
    <property type="molecule type" value="Genomic_DNA"/>
</dbReference>
<name>A0A5J4W3I3_9EUKA</name>
<accession>A0A5J4W3I3</accession>
<proteinExistence type="predicted"/>
<reference evidence="1 2" key="1">
    <citation type="submission" date="2019-03" db="EMBL/GenBank/DDBJ databases">
        <title>Single cell metagenomics reveals metabolic interactions within the superorganism composed of flagellate Streblomastix strix and complex community of Bacteroidetes bacteria on its surface.</title>
        <authorList>
            <person name="Treitli S.C."/>
            <person name="Kolisko M."/>
            <person name="Husnik F."/>
            <person name="Keeling P."/>
            <person name="Hampl V."/>
        </authorList>
    </citation>
    <scope>NUCLEOTIDE SEQUENCE [LARGE SCALE GENOMIC DNA]</scope>
    <source>
        <strain evidence="1">ST1C</strain>
    </source>
</reference>
<protein>
    <submittedName>
        <fullName evidence="1">Uncharacterized protein</fullName>
    </submittedName>
</protein>
<evidence type="ECO:0000313" key="2">
    <source>
        <dbReference type="Proteomes" id="UP000324800"/>
    </source>
</evidence>
<gene>
    <name evidence="1" type="ORF">EZS28_015409</name>
</gene>
<evidence type="ECO:0000313" key="1">
    <source>
        <dbReference type="EMBL" id="KAA6389063.1"/>
    </source>
</evidence>
<organism evidence="1 2">
    <name type="scientific">Streblomastix strix</name>
    <dbReference type="NCBI Taxonomy" id="222440"/>
    <lineage>
        <taxon>Eukaryota</taxon>
        <taxon>Metamonada</taxon>
        <taxon>Preaxostyla</taxon>
        <taxon>Oxymonadida</taxon>
        <taxon>Streblomastigidae</taxon>
        <taxon>Streblomastix</taxon>
    </lineage>
</organism>